<protein>
    <submittedName>
        <fullName evidence="1">Uncharacterized protein</fullName>
    </submittedName>
</protein>
<sequence length="168" mass="19663">MTVVLLSQIPGKDKNRGYKEIVQNYSKEEKRIWEDLRHGLLFGSKEYCDHIKSKYISKKKPDVEIPQKRLVLREEDLNTTIRKAASVLECDISSLINPKRISGLDKDKRDILILLLWNTGLYRNYEIAKIFNISYSSVSKQVSNIKLNLRKDSQIKKIFEKANSQFKM</sequence>
<dbReference type="EMBL" id="BAOS01000018">
    <property type="protein sequence ID" value="GAX61204.1"/>
    <property type="molecule type" value="Genomic_DNA"/>
</dbReference>
<accession>A0A286TZA6</accession>
<name>A0A286TZA6_9BACT</name>
<evidence type="ECO:0000313" key="2">
    <source>
        <dbReference type="Proteomes" id="UP000218542"/>
    </source>
</evidence>
<dbReference type="GO" id="GO:0043565">
    <property type="term" value="F:sequence-specific DNA binding"/>
    <property type="evidence" value="ECO:0007669"/>
    <property type="project" value="InterPro"/>
</dbReference>
<reference evidence="2" key="1">
    <citation type="journal article" date="2017" name="Environ. Microbiol. Rep.">
        <title>Genetic Diversity of Marine Anaerobic Ammonium-Oxidizing Bacteria as Revealed by Genomic and Proteomic Analyses of 'Candidatus Scalindua japonica'.</title>
        <authorList>
            <person name="Oshiki M."/>
            <person name="Mizuto K."/>
            <person name="Kimura Z."/>
            <person name="Kindaichi T."/>
            <person name="Satoh H."/>
            <person name="Okabe S."/>
        </authorList>
    </citation>
    <scope>NUCLEOTIDE SEQUENCE [LARGE SCALE GENOMIC DNA]</scope>
    <source>
        <strain evidence="2">husup-a2</strain>
    </source>
</reference>
<dbReference type="InterPro" id="IPR010921">
    <property type="entry name" value="Trp_repressor/repl_initiator"/>
</dbReference>
<evidence type="ECO:0000313" key="1">
    <source>
        <dbReference type="EMBL" id="GAX61204.1"/>
    </source>
</evidence>
<gene>
    <name evidence="1" type="ORF">SCALIN_C18_0023</name>
</gene>
<proteinExistence type="predicted"/>
<keyword evidence="2" id="KW-1185">Reference proteome</keyword>
<comment type="caution">
    <text evidence="1">The sequence shown here is derived from an EMBL/GenBank/DDBJ whole genome shotgun (WGS) entry which is preliminary data.</text>
</comment>
<organism evidence="1 2">
    <name type="scientific">Candidatus Scalindua japonica</name>
    <dbReference type="NCBI Taxonomy" id="1284222"/>
    <lineage>
        <taxon>Bacteria</taxon>
        <taxon>Pseudomonadati</taxon>
        <taxon>Planctomycetota</taxon>
        <taxon>Candidatus Brocadiia</taxon>
        <taxon>Candidatus Brocadiales</taxon>
        <taxon>Candidatus Scalinduaceae</taxon>
        <taxon>Candidatus Scalindua</taxon>
    </lineage>
</organism>
<dbReference type="Proteomes" id="UP000218542">
    <property type="component" value="Unassembled WGS sequence"/>
</dbReference>
<dbReference type="SUPFAM" id="SSF48295">
    <property type="entry name" value="TrpR-like"/>
    <property type="match status" value="1"/>
</dbReference>
<dbReference type="AlphaFoldDB" id="A0A286TZA6"/>